<name>A0A9R1UC53_LACSA</name>
<sequence>MERGICDIASGADLEELIKFWKKNGTKIPLMFTGWIHSKAVSVLGIGDPKALFCFQRGYILTCMPSVCENA</sequence>
<comment type="caution">
    <text evidence="1">The sequence shown here is derived from an EMBL/GenBank/DDBJ whole genome shotgun (WGS) entry which is preliminary data.</text>
</comment>
<gene>
    <name evidence="1" type="ORF">LSAT_V11C000506790</name>
</gene>
<accession>A0A9R1UC53</accession>
<dbReference type="EMBL" id="NBSK02000016">
    <property type="protein sequence ID" value="KAJ0184423.1"/>
    <property type="molecule type" value="Genomic_DNA"/>
</dbReference>
<evidence type="ECO:0000313" key="2">
    <source>
        <dbReference type="Proteomes" id="UP000235145"/>
    </source>
</evidence>
<dbReference type="Proteomes" id="UP000235145">
    <property type="component" value="Unassembled WGS sequence"/>
</dbReference>
<keyword evidence="2" id="KW-1185">Reference proteome</keyword>
<dbReference type="AlphaFoldDB" id="A0A9R1UC53"/>
<proteinExistence type="predicted"/>
<reference evidence="1 2" key="1">
    <citation type="journal article" date="2017" name="Nat. Commun.">
        <title>Genome assembly with in vitro proximity ligation data and whole-genome triplication in lettuce.</title>
        <authorList>
            <person name="Reyes-Chin-Wo S."/>
            <person name="Wang Z."/>
            <person name="Yang X."/>
            <person name="Kozik A."/>
            <person name="Arikit S."/>
            <person name="Song C."/>
            <person name="Xia L."/>
            <person name="Froenicke L."/>
            <person name="Lavelle D.O."/>
            <person name="Truco M.J."/>
            <person name="Xia R."/>
            <person name="Zhu S."/>
            <person name="Xu C."/>
            <person name="Xu H."/>
            <person name="Xu X."/>
            <person name="Cox K."/>
            <person name="Korf I."/>
            <person name="Meyers B.C."/>
            <person name="Michelmore R.W."/>
        </authorList>
    </citation>
    <scope>NUCLEOTIDE SEQUENCE [LARGE SCALE GENOMIC DNA]</scope>
    <source>
        <strain evidence="2">cv. Salinas</strain>
        <tissue evidence="1">Seedlings</tissue>
    </source>
</reference>
<evidence type="ECO:0000313" key="1">
    <source>
        <dbReference type="EMBL" id="KAJ0184423.1"/>
    </source>
</evidence>
<organism evidence="1 2">
    <name type="scientific">Lactuca sativa</name>
    <name type="common">Garden lettuce</name>
    <dbReference type="NCBI Taxonomy" id="4236"/>
    <lineage>
        <taxon>Eukaryota</taxon>
        <taxon>Viridiplantae</taxon>
        <taxon>Streptophyta</taxon>
        <taxon>Embryophyta</taxon>
        <taxon>Tracheophyta</taxon>
        <taxon>Spermatophyta</taxon>
        <taxon>Magnoliopsida</taxon>
        <taxon>eudicotyledons</taxon>
        <taxon>Gunneridae</taxon>
        <taxon>Pentapetalae</taxon>
        <taxon>asterids</taxon>
        <taxon>campanulids</taxon>
        <taxon>Asterales</taxon>
        <taxon>Asteraceae</taxon>
        <taxon>Cichorioideae</taxon>
        <taxon>Cichorieae</taxon>
        <taxon>Lactucinae</taxon>
        <taxon>Lactuca</taxon>
    </lineage>
</organism>
<protein>
    <submittedName>
        <fullName evidence="1">Uncharacterized protein</fullName>
    </submittedName>
</protein>